<evidence type="ECO:0000256" key="4">
    <source>
        <dbReference type="ARBA" id="ARBA00023235"/>
    </source>
</evidence>
<evidence type="ECO:0000256" key="11">
    <source>
        <dbReference type="ARBA" id="ARBA00041266"/>
    </source>
</evidence>
<dbReference type="EMBL" id="JH651384">
    <property type="protein sequence ID" value="EIJ36198.1"/>
    <property type="molecule type" value="Genomic_DNA"/>
</dbReference>
<evidence type="ECO:0000256" key="9">
    <source>
        <dbReference type="ARBA" id="ARBA00038945"/>
    </source>
</evidence>
<evidence type="ECO:0000256" key="13">
    <source>
        <dbReference type="ARBA" id="ARBA00042844"/>
    </source>
</evidence>
<comment type="catalytic activity">
    <reaction evidence="5">
        <text>uridine(32) in tRNA = pseudouridine(32) in tRNA</text>
        <dbReference type="Rhea" id="RHEA:42544"/>
        <dbReference type="Rhea" id="RHEA-COMP:10107"/>
        <dbReference type="Rhea" id="RHEA-COMP:10108"/>
        <dbReference type="ChEBI" id="CHEBI:65314"/>
        <dbReference type="ChEBI" id="CHEBI:65315"/>
        <dbReference type="EC" id="5.4.99.28"/>
    </reaction>
</comment>
<evidence type="ECO:0000256" key="5">
    <source>
        <dbReference type="ARBA" id="ARBA00036184"/>
    </source>
</evidence>
<organism evidence="17 18">
    <name type="scientific">Thiothrix nivea (strain ATCC 35100 / DSM 5205 / JP2)</name>
    <dbReference type="NCBI Taxonomy" id="870187"/>
    <lineage>
        <taxon>Bacteria</taxon>
        <taxon>Pseudomonadati</taxon>
        <taxon>Pseudomonadota</taxon>
        <taxon>Gammaproteobacteria</taxon>
        <taxon>Thiotrichales</taxon>
        <taxon>Thiotrichaceae</taxon>
        <taxon>Thiothrix</taxon>
    </lineage>
</organism>
<evidence type="ECO:0000256" key="14">
    <source>
        <dbReference type="ARBA" id="ARBA00042883"/>
    </source>
</evidence>
<evidence type="ECO:0000256" key="15">
    <source>
        <dbReference type="ARBA" id="ARBA00043143"/>
    </source>
</evidence>
<dbReference type="InterPro" id="IPR050188">
    <property type="entry name" value="RluA_PseudoU_synthase"/>
</dbReference>
<dbReference type="PROSITE" id="PS01129">
    <property type="entry name" value="PSI_RLU"/>
    <property type="match status" value="1"/>
</dbReference>
<dbReference type="OrthoDB" id="9807829at2"/>
<dbReference type="InterPro" id="IPR020103">
    <property type="entry name" value="PsdUridine_synth_cat_dom_sf"/>
</dbReference>
<reference evidence="18" key="1">
    <citation type="journal article" date="2011" name="Stand. Genomic Sci.">
        <title>Genome sequence of the filamentous, gliding Thiothrix nivea neotype strain (JP2(T)).</title>
        <authorList>
            <person name="Lapidus A."/>
            <person name="Nolan M."/>
            <person name="Lucas S."/>
            <person name="Glavina Del Rio T."/>
            <person name="Tice H."/>
            <person name="Cheng J.F."/>
            <person name="Tapia R."/>
            <person name="Han C."/>
            <person name="Goodwin L."/>
            <person name="Pitluck S."/>
            <person name="Liolios K."/>
            <person name="Pagani I."/>
            <person name="Ivanova N."/>
            <person name="Huntemann M."/>
            <person name="Mavromatis K."/>
            <person name="Mikhailova N."/>
            <person name="Pati A."/>
            <person name="Chen A."/>
            <person name="Palaniappan K."/>
            <person name="Land M."/>
            <person name="Brambilla E.M."/>
            <person name="Rohde M."/>
            <person name="Abt B."/>
            <person name="Verbarg S."/>
            <person name="Goker M."/>
            <person name="Bristow J."/>
            <person name="Eisen J.A."/>
            <person name="Markowitz V."/>
            <person name="Hugenholtz P."/>
            <person name="Kyrpides N.C."/>
            <person name="Klenk H.P."/>
            <person name="Woyke T."/>
        </authorList>
    </citation>
    <scope>NUCLEOTIDE SEQUENCE [LARGE SCALE GENOMIC DNA]</scope>
    <source>
        <strain evidence="18">ATCC 35100 / DSM 5205 / JP2</strain>
    </source>
</reference>
<gene>
    <name evidence="17" type="ORF">Thini_3694</name>
</gene>
<dbReference type="CDD" id="cd02869">
    <property type="entry name" value="PseudoU_synth_RluA_like"/>
    <property type="match status" value="1"/>
</dbReference>
<dbReference type="GO" id="GO:0003723">
    <property type="term" value="F:RNA binding"/>
    <property type="evidence" value="ECO:0007669"/>
    <property type="project" value="InterPro"/>
</dbReference>
<name>A0A656HH11_THINJ</name>
<evidence type="ECO:0000256" key="12">
    <source>
        <dbReference type="ARBA" id="ARBA00042372"/>
    </source>
</evidence>
<dbReference type="AlphaFoldDB" id="A0A656HH11"/>
<evidence type="ECO:0000256" key="6">
    <source>
        <dbReference type="ARBA" id="ARBA00036916"/>
    </source>
</evidence>
<evidence type="ECO:0000313" key="17">
    <source>
        <dbReference type="EMBL" id="EIJ36198.1"/>
    </source>
</evidence>
<evidence type="ECO:0000256" key="7">
    <source>
        <dbReference type="ARBA" id="ARBA00037305"/>
    </source>
</evidence>
<accession>A0A656HH11</accession>
<protein>
    <recommendedName>
        <fullName evidence="10">Dual-specificity RNA pseudouridine synthase RluA</fullName>
        <ecNumber evidence="8">5.4.99.28</ecNumber>
        <ecNumber evidence="9">5.4.99.29</ecNumber>
    </recommendedName>
    <alternativeName>
        <fullName evidence="11">23S rRNA pseudouridine(746) synthase</fullName>
    </alternativeName>
    <alternativeName>
        <fullName evidence="14">Ribosomal large subunit pseudouridine synthase A</fullName>
    </alternativeName>
    <alternativeName>
        <fullName evidence="13">rRNA pseudouridylate synthase A</fullName>
    </alternativeName>
    <alternativeName>
        <fullName evidence="15">rRNA-uridine isomerase A</fullName>
    </alternativeName>
    <alternativeName>
        <fullName evidence="12">tRNA pseudouridine(32) synthase</fullName>
    </alternativeName>
</protein>
<evidence type="ECO:0000256" key="10">
    <source>
        <dbReference type="ARBA" id="ARBA00039988"/>
    </source>
</evidence>
<dbReference type="RefSeq" id="WP_002710083.1">
    <property type="nucleotide sequence ID" value="NZ_JH651384.1"/>
</dbReference>
<dbReference type="GO" id="GO:0000455">
    <property type="term" value="P:enzyme-directed rRNA pseudouridine synthesis"/>
    <property type="evidence" value="ECO:0007669"/>
    <property type="project" value="TreeGrafter"/>
</dbReference>
<keyword evidence="3" id="KW-0819">tRNA processing</keyword>
<dbReference type="InterPro" id="IPR006145">
    <property type="entry name" value="PsdUridine_synth_RsuA/RluA"/>
</dbReference>
<dbReference type="InterPro" id="IPR006224">
    <property type="entry name" value="PsdUridine_synth_RluA-like_CS"/>
</dbReference>
<dbReference type="PANTHER" id="PTHR21600">
    <property type="entry name" value="MITOCHONDRIAL RNA PSEUDOURIDINE SYNTHASE"/>
    <property type="match status" value="1"/>
</dbReference>
<dbReference type="Pfam" id="PF00849">
    <property type="entry name" value="PseudoU_synth_2"/>
    <property type="match status" value="1"/>
</dbReference>
<dbReference type="EC" id="5.4.99.28" evidence="8"/>
<feature type="domain" description="Pseudouridine synthase RsuA/RluA-like" evidence="16">
    <location>
        <begin position="21"/>
        <end position="169"/>
    </location>
</feature>
<dbReference type="GO" id="GO:0160151">
    <property type="term" value="F:tRNA pseudouridine(32) synthase activity"/>
    <property type="evidence" value="ECO:0007669"/>
    <property type="project" value="UniProtKB-EC"/>
</dbReference>
<evidence type="ECO:0000256" key="8">
    <source>
        <dbReference type="ARBA" id="ARBA00038944"/>
    </source>
</evidence>
<comment type="similarity">
    <text evidence="1">Belongs to the pseudouridine synthase RluA family.</text>
</comment>
<keyword evidence="4 17" id="KW-0413">Isomerase</keyword>
<comment type="function">
    <text evidence="7">Dual specificity enzyme that catalyzes the synthesis of pseudouridine from uracil-746 in 23S ribosomal RNA and from uracil-32 in the anticodon stem and loop of transfer RNAs.</text>
</comment>
<dbReference type="GO" id="GO:0008033">
    <property type="term" value="P:tRNA processing"/>
    <property type="evidence" value="ECO:0007669"/>
    <property type="project" value="UniProtKB-KW"/>
</dbReference>
<evidence type="ECO:0000256" key="2">
    <source>
        <dbReference type="ARBA" id="ARBA00022552"/>
    </source>
</evidence>
<keyword evidence="2" id="KW-0698">rRNA processing</keyword>
<dbReference type="Gene3D" id="3.30.2350.10">
    <property type="entry name" value="Pseudouridine synthase"/>
    <property type="match status" value="1"/>
</dbReference>
<dbReference type="SUPFAM" id="SSF55120">
    <property type="entry name" value="Pseudouridine synthase"/>
    <property type="match status" value="1"/>
</dbReference>
<evidence type="ECO:0000256" key="3">
    <source>
        <dbReference type="ARBA" id="ARBA00022694"/>
    </source>
</evidence>
<evidence type="ECO:0000259" key="16">
    <source>
        <dbReference type="Pfam" id="PF00849"/>
    </source>
</evidence>
<evidence type="ECO:0000313" key="18">
    <source>
        <dbReference type="Proteomes" id="UP000005317"/>
    </source>
</evidence>
<dbReference type="PANTHER" id="PTHR21600:SF91">
    <property type="entry name" value="DUAL-SPECIFICITY RNA PSEUDOURIDINE SYNTHASE RLUA"/>
    <property type="match status" value="1"/>
</dbReference>
<proteinExistence type="inferred from homology"/>
<dbReference type="EC" id="5.4.99.29" evidence="9"/>
<dbReference type="Proteomes" id="UP000005317">
    <property type="component" value="Unassembled WGS sequence"/>
</dbReference>
<comment type="catalytic activity">
    <reaction evidence="6">
        <text>uridine(746) in 23S rRNA = pseudouridine(746) in 23S rRNA</text>
        <dbReference type="Rhea" id="RHEA:42548"/>
        <dbReference type="Rhea" id="RHEA-COMP:10109"/>
        <dbReference type="Rhea" id="RHEA-COMP:10110"/>
        <dbReference type="ChEBI" id="CHEBI:65314"/>
        <dbReference type="ChEBI" id="CHEBI:65315"/>
        <dbReference type="EC" id="5.4.99.29"/>
    </reaction>
</comment>
<keyword evidence="18" id="KW-1185">Reference proteome</keyword>
<dbReference type="GO" id="GO:0160142">
    <property type="term" value="F:23S rRNA pseudouridine(746) synthase activity"/>
    <property type="evidence" value="ECO:0007669"/>
    <property type="project" value="UniProtKB-EC"/>
</dbReference>
<evidence type="ECO:0000256" key="1">
    <source>
        <dbReference type="ARBA" id="ARBA00010876"/>
    </source>
</evidence>
<sequence>MIQYNPPAHDSLKILYRDASLLVVDKPAGLLSVPGRGESKQDCLLSRVQAEFPDALIVHRLDMGTSGIMLLAFGKAMERALSILFQTRNVHKRYVALVTGQLQQACGEINLPLMTDWPNRPRQMVSLEQGKPSLTRYRVLDYDVSMNASRVELEPVTGRSHQLRVHLQALGHPILGDELYASAAVCAQSVRLLLHATFIEFPHPLTSRQIAVESKAPF</sequence>